<dbReference type="PANTHER" id="PTHR43685">
    <property type="entry name" value="GLYCOSYLTRANSFERASE"/>
    <property type="match status" value="1"/>
</dbReference>
<dbReference type="GO" id="GO:0016757">
    <property type="term" value="F:glycosyltransferase activity"/>
    <property type="evidence" value="ECO:0007669"/>
    <property type="project" value="UniProtKB-KW"/>
</dbReference>
<accession>A0A6I4NUM2</accession>
<evidence type="ECO:0000259" key="4">
    <source>
        <dbReference type="Pfam" id="PF00535"/>
    </source>
</evidence>
<evidence type="ECO:0000256" key="1">
    <source>
        <dbReference type="ARBA" id="ARBA00006739"/>
    </source>
</evidence>
<evidence type="ECO:0000256" key="2">
    <source>
        <dbReference type="ARBA" id="ARBA00022676"/>
    </source>
</evidence>
<gene>
    <name evidence="5" type="ORF">GON26_10455</name>
</gene>
<dbReference type="EMBL" id="WSTB01000005">
    <property type="protein sequence ID" value="MWB94787.1"/>
    <property type="molecule type" value="Genomic_DNA"/>
</dbReference>
<dbReference type="Pfam" id="PF00535">
    <property type="entry name" value="Glycos_transf_2"/>
    <property type="match status" value="1"/>
</dbReference>
<proteinExistence type="inferred from homology"/>
<keyword evidence="2" id="KW-0328">Glycosyltransferase</keyword>
<evidence type="ECO:0000313" key="6">
    <source>
        <dbReference type="Proteomes" id="UP000471501"/>
    </source>
</evidence>
<dbReference type="Gene3D" id="3.90.550.10">
    <property type="entry name" value="Spore Coat Polysaccharide Biosynthesis Protein SpsA, Chain A"/>
    <property type="match status" value="1"/>
</dbReference>
<evidence type="ECO:0000256" key="3">
    <source>
        <dbReference type="ARBA" id="ARBA00022679"/>
    </source>
</evidence>
<comment type="caution">
    <text evidence="5">The sequence shown here is derived from an EMBL/GenBank/DDBJ whole genome shotgun (WGS) entry which is preliminary data.</text>
</comment>
<organism evidence="5 6">
    <name type="scientific">Flavobacterium hydrocarbonoxydans</name>
    <dbReference type="NCBI Taxonomy" id="2683249"/>
    <lineage>
        <taxon>Bacteria</taxon>
        <taxon>Pseudomonadati</taxon>
        <taxon>Bacteroidota</taxon>
        <taxon>Flavobacteriia</taxon>
        <taxon>Flavobacteriales</taxon>
        <taxon>Flavobacteriaceae</taxon>
        <taxon>Flavobacterium</taxon>
    </lineage>
</organism>
<keyword evidence="3 5" id="KW-0808">Transferase</keyword>
<keyword evidence="6" id="KW-1185">Reference proteome</keyword>
<protein>
    <submittedName>
        <fullName evidence="5">Glycosyltransferase</fullName>
    </submittedName>
</protein>
<comment type="similarity">
    <text evidence="1">Belongs to the glycosyltransferase 2 family.</text>
</comment>
<sequence length="322" mass="38390">MKISVAMCTYNGEKHLVEQLDSILNQTHKVDEIIVCDDRSSDKTIEILNNYKINFPNIFQIYQNEVTLRSVKNFEKAITLCTGDIIFLSDQDDRWVSEKVEEYIIYFNSHPNIKTLSSNGYCIDDNSILKDKYSLWDIPRFLREENIDFNYYTLISQILNVATGASMAFKKEVLSDILPFPVVDKFHHDEWIALISSSKDQFELLDKKYFYYRLHDNQQVGGVFYDKTEKTKLWLIDMCNLNHDNISFKQYKKRWKRVFRAYQKNIKLSTFDTKFSDSFKINSEETKNLFFKTESAMKKKYFFQYHLMKIGYNLKNKNLKIE</sequence>
<dbReference type="InterPro" id="IPR050834">
    <property type="entry name" value="Glycosyltransf_2"/>
</dbReference>
<dbReference type="InterPro" id="IPR029044">
    <property type="entry name" value="Nucleotide-diphossugar_trans"/>
</dbReference>
<dbReference type="SUPFAM" id="SSF53448">
    <property type="entry name" value="Nucleotide-diphospho-sugar transferases"/>
    <property type="match status" value="1"/>
</dbReference>
<dbReference type="InterPro" id="IPR001173">
    <property type="entry name" value="Glyco_trans_2-like"/>
</dbReference>
<name>A0A6I4NUM2_9FLAO</name>
<dbReference type="PANTHER" id="PTHR43685:SF5">
    <property type="entry name" value="GLYCOSYLTRANSFERASE EPSE-RELATED"/>
    <property type="match status" value="1"/>
</dbReference>
<dbReference type="AlphaFoldDB" id="A0A6I4NUM2"/>
<reference evidence="5 6" key="1">
    <citation type="submission" date="2019-12" db="EMBL/GenBank/DDBJ databases">
        <authorList>
            <person name="Kim Y.S."/>
        </authorList>
    </citation>
    <scope>NUCLEOTIDE SEQUENCE [LARGE SCALE GENOMIC DNA]</scope>
    <source>
        <strain evidence="5 6">GA093</strain>
    </source>
</reference>
<dbReference type="RefSeq" id="WP_160374760.1">
    <property type="nucleotide sequence ID" value="NZ_WSTB01000005.1"/>
</dbReference>
<dbReference type="Proteomes" id="UP000471501">
    <property type="component" value="Unassembled WGS sequence"/>
</dbReference>
<evidence type="ECO:0000313" key="5">
    <source>
        <dbReference type="EMBL" id="MWB94787.1"/>
    </source>
</evidence>
<feature type="domain" description="Glycosyltransferase 2-like" evidence="4">
    <location>
        <begin position="4"/>
        <end position="176"/>
    </location>
</feature>